<comment type="caution">
    <text evidence="2">The sequence shown here is derived from an EMBL/GenBank/DDBJ whole genome shotgun (WGS) entry which is preliminary data.</text>
</comment>
<proteinExistence type="predicted"/>
<dbReference type="EMBL" id="QGKV02000297">
    <property type="protein sequence ID" value="KAF3605836.1"/>
    <property type="molecule type" value="Genomic_DNA"/>
</dbReference>
<feature type="compositionally biased region" description="Basic and acidic residues" evidence="1">
    <location>
        <begin position="1"/>
        <end position="10"/>
    </location>
</feature>
<feature type="region of interest" description="Disordered" evidence="1">
    <location>
        <begin position="1"/>
        <end position="21"/>
    </location>
</feature>
<evidence type="ECO:0000256" key="1">
    <source>
        <dbReference type="SAM" id="MobiDB-lite"/>
    </source>
</evidence>
<organism evidence="2 3">
    <name type="scientific">Brassica cretica</name>
    <name type="common">Mustard</name>
    <dbReference type="NCBI Taxonomy" id="69181"/>
    <lineage>
        <taxon>Eukaryota</taxon>
        <taxon>Viridiplantae</taxon>
        <taxon>Streptophyta</taxon>
        <taxon>Embryophyta</taxon>
        <taxon>Tracheophyta</taxon>
        <taxon>Spermatophyta</taxon>
        <taxon>Magnoliopsida</taxon>
        <taxon>eudicotyledons</taxon>
        <taxon>Gunneridae</taxon>
        <taxon>Pentapetalae</taxon>
        <taxon>rosids</taxon>
        <taxon>malvids</taxon>
        <taxon>Brassicales</taxon>
        <taxon>Brassicaceae</taxon>
        <taxon>Brassiceae</taxon>
        <taxon>Brassica</taxon>
    </lineage>
</organism>
<name>A0ABQ7ES18_BRACR</name>
<evidence type="ECO:0000313" key="3">
    <source>
        <dbReference type="Proteomes" id="UP000266723"/>
    </source>
</evidence>
<reference evidence="2 3" key="1">
    <citation type="journal article" date="2020" name="BMC Genomics">
        <title>Intraspecific diversification of the crop wild relative Brassica cretica Lam. using demographic model selection.</title>
        <authorList>
            <person name="Kioukis A."/>
            <person name="Michalopoulou V.A."/>
            <person name="Briers L."/>
            <person name="Pirintsos S."/>
            <person name="Studholme D.J."/>
            <person name="Pavlidis P."/>
            <person name="Sarris P.F."/>
        </authorList>
    </citation>
    <scope>NUCLEOTIDE SEQUENCE [LARGE SCALE GENOMIC DNA]</scope>
    <source>
        <strain evidence="3">cv. PFS-1207/04</strain>
    </source>
</reference>
<protein>
    <submittedName>
        <fullName evidence="2">Uncharacterized protein</fullName>
    </submittedName>
</protein>
<accession>A0ABQ7ES18</accession>
<gene>
    <name evidence="2" type="ORF">DY000_02048318</name>
</gene>
<evidence type="ECO:0000313" key="2">
    <source>
        <dbReference type="EMBL" id="KAF3605836.1"/>
    </source>
</evidence>
<sequence length="89" mass="9790">MTPIEMKQEQVRSNPEVGSYEDGTKAASWMACSIQLASLASWTDPTRRKGELVDASGPTRPFGEVNDGCFVVRDPLSEALSNLSRRFIV</sequence>
<keyword evidence="3" id="KW-1185">Reference proteome</keyword>
<dbReference type="Proteomes" id="UP000266723">
    <property type="component" value="Unassembled WGS sequence"/>
</dbReference>